<organism evidence="14">
    <name type="scientific">Cyprideis torosa</name>
    <dbReference type="NCBI Taxonomy" id="163714"/>
    <lineage>
        <taxon>Eukaryota</taxon>
        <taxon>Metazoa</taxon>
        <taxon>Ecdysozoa</taxon>
        <taxon>Arthropoda</taxon>
        <taxon>Crustacea</taxon>
        <taxon>Oligostraca</taxon>
        <taxon>Ostracoda</taxon>
        <taxon>Podocopa</taxon>
        <taxon>Podocopida</taxon>
        <taxon>Cytherocopina</taxon>
        <taxon>Cytheroidea</taxon>
        <taxon>Cytherideidae</taxon>
        <taxon>Cyprideis</taxon>
    </lineage>
</organism>
<dbReference type="InterPro" id="IPR036770">
    <property type="entry name" value="Ankyrin_rpt-contain_sf"/>
</dbReference>
<dbReference type="PROSITE" id="PS50088">
    <property type="entry name" value="ANK_REPEAT"/>
    <property type="match status" value="4"/>
</dbReference>
<feature type="compositionally biased region" description="Polar residues" evidence="13">
    <location>
        <begin position="321"/>
        <end position="333"/>
    </location>
</feature>
<dbReference type="GO" id="GO:0005737">
    <property type="term" value="C:cytoplasm"/>
    <property type="evidence" value="ECO:0007669"/>
    <property type="project" value="TreeGrafter"/>
</dbReference>
<keyword evidence="2" id="KW-0217">Developmental protein</keyword>
<feature type="compositionally biased region" description="Low complexity" evidence="13">
    <location>
        <begin position="764"/>
        <end position="773"/>
    </location>
</feature>
<accession>A0A7R8W8B4</accession>
<feature type="compositionally biased region" description="Polar residues" evidence="13">
    <location>
        <begin position="606"/>
        <end position="619"/>
    </location>
</feature>
<evidence type="ECO:0000256" key="8">
    <source>
        <dbReference type="ARBA" id="ARBA00038386"/>
    </source>
</evidence>
<evidence type="ECO:0000256" key="10">
    <source>
        <dbReference type="ARBA" id="ARBA00065548"/>
    </source>
</evidence>
<feature type="compositionally biased region" description="Low complexity" evidence="13">
    <location>
        <begin position="676"/>
        <end position="687"/>
    </location>
</feature>
<dbReference type="OrthoDB" id="19014at2759"/>
<keyword evidence="3" id="KW-0963">Cytoplasm</keyword>
<evidence type="ECO:0000256" key="2">
    <source>
        <dbReference type="ARBA" id="ARBA00022473"/>
    </source>
</evidence>
<keyword evidence="4" id="KW-0597">Phosphoprotein</keyword>
<dbReference type="Pfam" id="PF12796">
    <property type="entry name" value="Ank_2"/>
    <property type="match status" value="2"/>
</dbReference>
<dbReference type="PANTHER" id="PTHR24179:SF21">
    <property type="entry name" value="MYOSIN BINDING SUBUNIT, ISOFORM O"/>
    <property type="match status" value="1"/>
</dbReference>
<evidence type="ECO:0000313" key="14">
    <source>
        <dbReference type="EMBL" id="CAD7226806.1"/>
    </source>
</evidence>
<evidence type="ECO:0000256" key="9">
    <source>
        <dbReference type="ARBA" id="ARBA00059024"/>
    </source>
</evidence>
<name>A0A7R8W8B4_9CRUS</name>
<dbReference type="CDD" id="cd21930">
    <property type="entry name" value="IPD_PPP1R12"/>
    <property type="match status" value="1"/>
</dbReference>
<dbReference type="PROSITE" id="PS50297">
    <property type="entry name" value="ANK_REP_REGION"/>
    <property type="match status" value="3"/>
</dbReference>
<dbReference type="PANTHER" id="PTHR24179">
    <property type="entry name" value="PROTEIN PHOSPHATASE 1 REGULATORY SUBUNIT 12"/>
    <property type="match status" value="1"/>
</dbReference>
<evidence type="ECO:0000256" key="5">
    <source>
        <dbReference type="ARBA" id="ARBA00022737"/>
    </source>
</evidence>
<dbReference type="Gene3D" id="6.10.140.390">
    <property type="match status" value="1"/>
</dbReference>
<feature type="compositionally biased region" description="Basic and acidic residues" evidence="13">
    <location>
        <begin position="337"/>
        <end position="354"/>
    </location>
</feature>
<dbReference type="FunFam" id="1.25.40.20:FF:000004">
    <property type="entry name" value="Phosphatase 1 regulatory subunit 12A"/>
    <property type="match status" value="1"/>
</dbReference>
<dbReference type="AlphaFoldDB" id="A0A7R8W8B4"/>
<keyword evidence="7" id="KW-0206">Cytoskeleton</keyword>
<comment type="subunit">
    <text evidence="10">PP1 comprises a catalytic subunit, PPP1CA, PPP1CB or PPP1CC, and one or several targeting or regulatory subunits. PPP1R12B mediates binding to myosin. Isoform 3 and isoform 4 bind PPP1R12A, but not isoform 1 of PPP1R12B itself. Binds IL16.</text>
</comment>
<comment type="subcellular location">
    <subcellularLocation>
        <location evidence="1">Cytoplasm</location>
        <location evidence="1">Cytoskeleton</location>
    </subcellularLocation>
</comment>
<dbReference type="FunFam" id="1.25.40.20:FF:000007">
    <property type="entry name" value="Phosphatase 1 regulatory subunit 12A"/>
    <property type="match status" value="1"/>
</dbReference>
<feature type="compositionally biased region" description="Basic residues" evidence="13">
    <location>
        <begin position="689"/>
        <end position="698"/>
    </location>
</feature>
<reference evidence="14" key="1">
    <citation type="submission" date="2020-11" db="EMBL/GenBank/DDBJ databases">
        <authorList>
            <person name="Tran Van P."/>
        </authorList>
    </citation>
    <scope>NUCLEOTIDE SEQUENCE</scope>
</reference>
<comment type="similarity">
    <text evidence="8">Belongs to the NRARP family.</text>
</comment>
<dbReference type="SUPFAM" id="SSF48403">
    <property type="entry name" value="Ankyrin repeat"/>
    <property type="match status" value="1"/>
</dbReference>
<dbReference type="GO" id="GO:0019208">
    <property type="term" value="F:phosphatase regulator activity"/>
    <property type="evidence" value="ECO:0007669"/>
    <property type="project" value="TreeGrafter"/>
</dbReference>
<feature type="region of interest" description="Disordered" evidence="13">
    <location>
        <begin position="302"/>
        <end position="471"/>
    </location>
</feature>
<keyword evidence="5" id="KW-0677">Repeat</keyword>
<feature type="compositionally biased region" description="Basic and acidic residues" evidence="13">
    <location>
        <begin position="640"/>
        <end position="675"/>
    </location>
</feature>
<dbReference type="GO" id="GO:0004857">
    <property type="term" value="F:enzyme inhibitor activity"/>
    <property type="evidence" value="ECO:0007669"/>
    <property type="project" value="TreeGrafter"/>
</dbReference>
<evidence type="ECO:0000256" key="4">
    <source>
        <dbReference type="ARBA" id="ARBA00022553"/>
    </source>
</evidence>
<keyword evidence="6" id="KW-0040">ANK repeat</keyword>
<evidence type="ECO:0000256" key="1">
    <source>
        <dbReference type="ARBA" id="ARBA00004245"/>
    </source>
</evidence>
<sequence length="814" mass="87807">MSTAEIRSNSALFKREEQLRRWQESDTNKEPAYPKHADRKIKFSDGCIFLAACAANDREEVSRLIAKGADIDTGNVDGLTALHQACIDDNLEMVEFLVASGADINRGDNEGWTPLHATASCGFLSIARFLIESGARVDAANNDGDLPLDVADSPEMQSFLQNEIDRRGIDPDEARHFEERQMLSDANQWLNAGVFMDSPHPETGATALHVAAAKGYLEVIRVLLLGGADPDAQDFEGWTPLHAAAHWAQREAIEVLTDSFCDMEAKNCVGQTPMDVADPEVISVLEECRERQATLRKERPALREEILARRPHPPLRRRTSVTRMSGSDKSNIPSKDASLEREALMEVPSEDDRGSLGSRAPAPVPPPPSTSAATDTAAAAPPSTTPHSPLFRSRSLNPSLFSSPPEQTPPPSTSKRVTPTTNDSPLSGIIRRRDDTDVEPPGGSAPVRSIPTPEVLFGPPPSFATTPPKGTVPSATAIAGFSFPSPTGFLTRFFKDDTDVEPPGGSAPVRSIPTPEVLFGPPPSFATTPPKGTVPSATAIAGFSFPSPTGFLTRFFKSFVPPVRDDESETQRKAHAKRVRETRRSTQGVTLEDIRAAQQTLRDKQSSSAPLTATDSAPATSAKEERSPPPDSSATVSINMDRRPSWKLMRDEGDKTKFSSSSSDKENKEMRREDSSASAAAAGAGAAISRKRRPKRRSTGVVQVDLEEIDPDRKSSESPPITTATVTLPSTNASSSKPPAIPNNNNNNNWGLPPSTAVPKERTTPANTAAALTPHRRVVAKGGTGVEETCRLEKQPVRVKETAFVTRRVAYTSP</sequence>
<feature type="region of interest" description="Disordered" evidence="13">
    <location>
        <begin position="493"/>
        <end position="533"/>
    </location>
</feature>
<evidence type="ECO:0000256" key="6">
    <source>
        <dbReference type="ARBA" id="ARBA00023043"/>
    </source>
</evidence>
<dbReference type="InterPro" id="IPR051226">
    <property type="entry name" value="PP1_Regulatory_Subunit"/>
</dbReference>
<dbReference type="InterPro" id="IPR002110">
    <property type="entry name" value="Ankyrin_rpt"/>
</dbReference>
<feature type="compositionally biased region" description="Polar residues" evidence="13">
    <location>
        <begin position="415"/>
        <end position="425"/>
    </location>
</feature>
<comment type="function">
    <text evidence="9">Regulates myosin phosphatase activity. Augments Ca(2+) sensitivity of the contractile apparatus.</text>
</comment>
<evidence type="ECO:0000256" key="11">
    <source>
        <dbReference type="ARBA" id="ARBA00072757"/>
    </source>
</evidence>
<evidence type="ECO:0000256" key="13">
    <source>
        <dbReference type="SAM" id="MobiDB-lite"/>
    </source>
</evidence>
<proteinExistence type="inferred from homology"/>
<feature type="compositionally biased region" description="Polar residues" evidence="13">
    <location>
        <begin position="717"/>
        <end position="737"/>
    </location>
</feature>
<evidence type="ECO:0000256" key="3">
    <source>
        <dbReference type="ARBA" id="ARBA00022490"/>
    </source>
</evidence>
<dbReference type="GO" id="GO:0005856">
    <property type="term" value="C:cytoskeleton"/>
    <property type="evidence" value="ECO:0007669"/>
    <property type="project" value="UniProtKB-SubCell"/>
</dbReference>
<dbReference type="SMART" id="SM00248">
    <property type="entry name" value="ANK"/>
    <property type="match status" value="5"/>
</dbReference>
<evidence type="ECO:0000256" key="12">
    <source>
        <dbReference type="ARBA" id="ARBA00083252"/>
    </source>
</evidence>
<gene>
    <name evidence="14" type="ORF">CTOB1V02_LOCUS4720</name>
</gene>
<feature type="compositionally biased region" description="Low complexity" evidence="13">
    <location>
        <begin position="370"/>
        <end position="389"/>
    </location>
</feature>
<feature type="region of interest" description="Disordered" evidence="13">
    <location>
        <begin position="562"/>
        <end position="782"/>
    </location>
</feature>
<dbReference type="EMBL" id="OB660940">
    <property type="protein sequence ID" value="CAD7226806.1"/>
    <property type="molecule type" value="Genomic_DNA"/>
</dbReference>
<feature type="compositionally biased region" description="Basic and acidic residues" evidence="13">
    <location>
        <begin position="563"/>
        <end position="572"/>
    </location>
</feature>
<feature type="compositionally biased region" description="Basic residues" evidence="13">
    <location>
        <begin position="309"/>
        <end position="320"/>
    </location>
</feature>
<protein>
    <recommendedName>
        <fullName evidence="11">Protein phosphatase 1 regulatory subunit 12B</fullName>
    </recommendedName>
    <alternativeName>
        <fullName evidence="12">Myosin phosphatase-targeting subunit 2</fullName>
    </alternativeName>
</protein>
<dbReference type="Gene3D" id="1.25.40.20">
    <property type="entry name" value="Ankyrin repeat-containing domain"/>
    <property type="match status" value="2"/>
</dbReference>
<evidence type="ECO:0000256" key="7">
    <source>
        <dbReference type="ARBA" id="ARBA00023212"/>
    </source>
</evidence>